<keyword evidence="4" id="KW-0547">Nucleotide-binding</keyword>
<dbReference type="GO" id="GO:0005634">
    <property type="term" value="C:nucleus"/>
    <property type="evidence" value="ECO:0007669"/>
    <property type="project" value="TreeGrafter"/>
</dbReference>
<evidence type="ECO:0000256" key="4">
    <source>
        <dbReference type="ARBA" id="ARBA00022741"/>
    </source>
</evidence>
<comment type="caution">
    <text evidence="8">The sequence shown here is derived from an EMBL/GenBank/DDBJ whole genome shotgun (WGS) entry which is preliminary data.</text>
</comment>
<keyword evidence="8" id="KW-0648">Protein biosynthesis</keyword>
<evidence type="ECO:0000259" key="7">
    <source>
        <dbReference type="PROSITE" id="PS50011"/>
    </source>
</evidence>
<dbReference type="PANTHER" id="PTHR11042">
    <property type="entry name" value="EUKARYOTIC TRANSLATION INITIATION FACTOR 2-ALPHA KINASE EIF2-ALPHA KINASE -RELATED"/>
    <property type="match status" value="1"/>
</dbReference>
<name>A0A3M7S0U7_BRAPC</name>
<accession>A0A3M7S0U7</accession>
<evidence type="ECO:0000256" key="3">
    <source>
        <dbReference type="ARBA" id="ARBA00022679"/>
    </source>
</evidence>
<evidence type="ECO:0000313" key="8">
    <source>
        <dbReference type="EMBL" id="RNA29187.1"/>
    </source>
</evidence>
<proteinExistence type="predicted"/>
<feature type="non-terminal residue" evidence="8">
    <location>
        <position position="1"/>
    </location>
</feature>
<dbReference type="GO" id="GO:0005524">
    <property type="term" value="F:ATP binding"/>
    <property type="evidence" value="ECO:0007669"/>
    <property type="project" value="UniProtKB-KW"/>
</dbReference>
<dbReference type="AlphaFoldDB" id="A0A3M7S0U7"/>
<reference evidence="8 9" key="1">
    <citation type="journal article" date="2018" name="Sci. Rep.">
        <title>Genomic signatures of local adaptation to the degree of environmental predictability in rotifers.</title>
        <authorList>
            <person name="Franch-Gras L."/>
            <person name="Hahn C."/>
            <person name="Garcia-Roger E.M."/>
            <person name="Carmona M.J."/>
            <person name="Serra M."/>
            <person name="Gomez A."/>
        </authorList>
    </citation>
    <scope>NUCLEOTIDE SEQUENCE [LARGE SCALE GENOMIC DNA]</scope>
    <source>
        <strain evidence="8">HYR1</strain>
    </source>
</reference>
<dbReference type="SUPFAM" id="SSF56112">
    <property type="entry name" value="Protein kinase-like (PK-like)"/>
    <property type="match status" value="1"/>
</dbReference>
<keyword evidence="5 8" id="KW-0418">Kinase</keyword>
<dbReference type="Proteomes" id="UP000276133">
    <property type="component" value="Unassembled WGS sequence"/>
</dbReference>
<evidence type="ECO:0000256" key="2">
    <source>
        <dbReference type="ARBA" id="ARBA00022527"/>
    </source>
</evidence>
<dbReference type="STRING" id="10195.A0A3M7S0U7"/>
<dbReference type="PANTHER" id="PTHR11042:SF160">
    <property type="entry name" value="EUKARYOTIC TRANSLATION INITIATION FACTOR 2-ALPHA KINASE 1"/>
    <property type="match status" value="1"/>
</dbReference>
<dbReference type="GO" id="GO:0005737">
    <property type="term" value="C:cytoplasm"/>
    <property type="evidence" value="ECO:0007669"/>
    <property type="project" value="TreeGrafter"/>
</dbReference>
<dbReference type="Pfam" id="PF00069">
    <property type="entry name" value="Pkinase"/>
    <property type="match status" value="1"/>
</dbReference>
<keyword evidence="8" id="KW-0396">Initiation factor</keyword>
<evidence type="ECO:0000256" key="6">
    <source>
        <dbReference type="ARBA" id="ARBA00022840"/>
    </source>
</evidence>
<gene>
    <name evidence="8" type="ORF">BpHYR1_053410</name>
</gene>
<keyword evidence="3" id="KW-0808">Transferase</keyword>
<dbReference type="Gene3D" id="1.10.510.10">
    <property type="entry name" value="Transferase(Phosphotransferase) domain 1"/>
    <property type="match status" value="1"/>
</dbReference>
<dbReference type="EC" id="2.7.11.1" evidence="1"/>
<protein>
    <recommendedName>
        <fullName evidence="1">non-specific serine/threonine protein kinase</fullName>
        <ecNumber evidence="1">2.7.11.1</ecNumber>
    </recommendedName>
</protein>
<keyword evidence="6" id="KW-0067">ATP-binding</keyword>
<feature type="domain" description="Protein kinase" evidence="7">
    <location>
        <begin position="1"/>
        <end position="82"/>
    </location>
</feature>
<dbReference type="InterPro" id="IPR000719">
    <property type="entry name" value="Prot_kinase_dom"/>
</dbReference>
<dbReference type="InterPro" id="IPR050339">
    <property type="entry name" value="CC_SR_Kinase"/>
</dbReference>
<dbReference type="PROSITE" id="PS50011">
    <property type="entry name" value="PROTEIN_KINASE_DOM"/>
    <property type="match status" value="1"/>
</dbReference>
<dbReference type="OrthoDB" id="7412269at2759"/>
<dbReference type="EMBL" id="REGN01002265">
    <property type="protein sequence ID" value="RNA29187.1"/>
    <property type="molecule type" value="Genomic_DNA"/>
</dbReference>
<dbReference type="InterPro" id="IPR011009">
    <property type="entry name" value="Kinase-like_dom_sf"/>
</dbReference>
<dbReference type="GO" id="GO:0003743">
    <property type="term" value="F:translation initiation factor activity"/>
    <property type="evidence" value="ECO:0007669"/>
    <property type="project" value="UniProtKB-KW"/>
</dbReference>
<evidence type="ECO:0000256" key="5">
    <source>
        <dbReference type="ARBA" id="ARBA00022777"/>
    </source>
</evidence>
<keyword evidence="9" id="KW-1185">Reference proteome</keyword>
<dbReference type="GO" id="GO:0004694">
    <property type="term" value="F:eukaryotic translation initiation factor 2alpha kinase activity"/>
    <property type="evidence" value="ECO:0007669"/>
    <property type="project" value="TreeGrafter"/>
</dbReference>
<evidence type="ECO:0000256" key="1">
    <source>
        <dbReference type="ARBA" id="ARBA00012513"/>
    </source>
</evidence>
<organism evidence="8 9">
    <name type="scientific">Brachionus plicatilis</name>
    <name type="common">Marine rotifer</name>
    <name type="synonym">Brachionus muelleri</name>
    <dbReference type="NCBI Taxonomy" id="10195"/>
    <lineage>
        <taxon>Eukaryota</taxon>
        <taxon>Metazoa</taxon>
        <taxon>Spiralia</taxon>
        <taxon>Gnathifera</taxon>
        <taxon>Rotifera</taxon>
        <taxon>Eurotatoria</taxon>
        <taxon>Monogononta</taxon>
        <taxon>Pseudotrocha</taxon>
        <taxon>Ploima</taxon>
        <taxon>Brachionidae</taxon>
        <taxon>Brachionus</taxon>
    </lineage>
</organism>
<keyword evidence="2" id="KW-0723">Serine/threonine-protein kinase</keyword>
<evidence type="ECO:0000313" key="9">
    <source>
        <dbReference type="Proteomes" id="UP000276133"/>
    </source>
</evidence>
<sequence>GTDINPRRFDHTKGVGTTLYASPEQLNGKIYDLKTDIYSLGIILFELFCPFNTEMERIILIRELKVDQKLPQKMENELIDVV</sequence>